<feature type="domain" description="HTH cro/C1-type" evidence="1">
    <location>
        <begin position="35"/>
        <end position="79"/>
    </location>
</feature>
<evidence type="ECO:0000313" key="2">
    <source>
        <dbReference type="EMBL" id="MFK2917783.1"/>
    </source>
</evidence>
<gene>
    <name evidence="2" type="ORF">ISS97_10970</name>
</gene>
<dbReference type="EMBL" id="JADIKD010000010">
    <property type="protein sequence ID" value="MFK2917783.1"/>
    <property type="molecule type" value="Genomic_DNA"/>
</dbReference>
<accession>A0ABW8K789</accession>
<comment type="caution">
    <text evidence="2">The sequence shown here is derived from an EMBL/GenBank/DDBJ whole genome shotgun (WGS) entry which is preliminary data.</text>
</comment>
<dbReference type="PROSITE" id="PS50943">
    <property type="entry name" value="HTH_CROC1"/>
    <property type="match status" value="1"/>
</dbReference>
<evidence type="ECO:0000313" key="3">
    <source>
        <dbReference type="Proteomes" id="UP001620408"/>
    </source>
</evidence>
<dbReference type="RefSeq" id="WP_379986651.1">
    <property type="nucleotide sequence ID" value="NZ_JADIKD010000010.1"/>
</dbReference>
<dbReference type="CDD" id="cd00093">
    <property type="entry name" value="HTH_XRE"/>
    <property type="match status" value="1"/>
</dbReference>
<keyword evidence="3" id="KW-1185">Reference proteome</keyword>
<dbReference type="Pfam" id="PF01381">
    <property type="entry name" value="HTH_3"/>
    <property type="match status" value="1"/>
</dbReference>
<reference evidence="2 3" key="1">
    <citation type="submission" date="2020-10" db="EMBL/GenBank/DDBJ databases">
        <title>Phylogeny of dyella-like bacteria.</title>
        <authorList>
            <person name="Fu J."/>
        </authorList>
    </citation>
    <scope>NUCLEOTIDE SEQUENCE [LARGE SCALE GENOMIC DNA]</scope>
    <source>
        <strain evidence="2 3">BB4</strain>
    </source>
</reference>
<dbReference type="Proteomes" id="UP001620408">
    <property type="component" value="Unassembled WGS sequence"/>
</dbReference>
<dbReference type="InterPro" id="IPR010982">
    <property type="entry name" value="Lambda_DNA-bd_dom_sf"/>
</dbReference>
<sequence length="181" mass="19506">MQPYVWAAMPPSSSAQADTQGFSDRIDLLIERAGSVSALAQCCGVTERTVRNWRNGHGDISRDRCLVLARALHISPLWLISGEGCMTDGLAESASPVVDAQDRQPSIDCERLAAALQVLQSYIVLVGGSLSLTQRAEVIAEIYGMLTQPGPSDAGRLIAFHKMLAVYLRKTDLRVYSSASG</sequence>
<evidence type="ECO:0000259" key="1">
    <source>
        <dbReference type="PROSITE" id="PS50943"/>
    </source>
</evidence>
<dbReference type="Gene3D" id="1.10.260.40">
    <property type="entry name" value="lambda repressor-like DNA-binding domains"/>
    <property type="match status" value="1"/>
</dbReference>
<dbReference type="InterPro" id="IPR001387">
    <property type="entry name" value="Cro/C1-type_HTH"/>
</dbReference>
<name>A0ABW8K789_9GAMM</name>
<organism evidence="2 3">
    <name type="scientific">Dyella koreensis</name>
    <dbReference type="NCBI Taxonomy" id="311235"/>
    <lineage>
        <taxon>Bacteria</taxon>
        <taxon>Pseudomonadati</taxon>
        <taxon>Pseudomonadota</taxon>
        <taxon>Gammaproteobacteria</taxon>
        <taxon>Lysobacterales</taxon>
        <taxon>Rhodanobacteraceae</taxon>
        <taxon>Dyella</taxon>
    </lineage>
</organism>
<dbReference type="SUPFAM" id="SSF47413">
    <property type="entry name" value="lambda repressor-like DNA-binding domains"/>
    <property type="match status" value="1"/>
</dbReference>
<proteinExistence type="predicted"/>
<protein>
    <submittedName>
        <fullName evidence="2">Helix-turn-helix domain-containing protein</fullName>
    </submittedName>
</protein>